<feature type="region of interest" description="Disordered" evidence="1">
    <location>
        <begin position="1"/>
        <end position="43"/>
    </location>
</feature>
<evidence type="ECO:0000256" key="1">
    <source>
        <dbReference type="SAM" id="MobiDB-lite"/>
    </source>
</evidence>
<keyword evidence="3" id="KW-1185">Reference proteome</keyword>
<proteinExistence type="predicted"/>
<organism evidence="2 3">
    <name type="scientific">Aureobasidium namibiae CBS 147.97</name>
    <dbReference type="NCBI Taxonomy" id="1043004"/>
    <lineage>
        <taxon>Eukaryota</taxon>
        <taxon>Fungi</taxon>
        <taxon>Dikarya</taxon>
        <taxon>Ascomycota</taxon>
        <taxon>Pezizomycotina</taxon>
        <taxon>Dothideomycetes</taxon>
        <taxon>Dothideomycetidae</taxon>
        <taxon>Dothideales</taxon>
        <taxon>Saccotheciaceae</taxon>
        <taxon>Aureobasidium</taxon>
    </lineage>
</organism>
<gene>
    <name evidence="2" type="ORF">M436DRAFT_62635</name>
</gene>
<dbReference type="HOGENOM" id="CLU_1970102_0_0_1"/>
<feature type="region of interest" description="Disordered" evidence="1">
    <location>
        <begin position="64"/>
        <end position="86"/>
    </location>
</feature>
<evidence type="ECO:0000313" key="3">
    <source>
        <dbReference type="Proteomes" id="UP000027730"/>
    </source>
</evidence>
<protein>
    <submittedName>
        <fullName evidence="2">Uncharacterized protein</fullName>
    </submittedName>
</protein>
<dbReference type="RefSeq" id="XP_013428621.1">
    <property type="nucleotide sequence ID" value="XM_013573167.1"/>
</dbReference>
<feature type="compositionally biased region" description="Basic and acidic residues" evidence="1">
    <location>
        <begin position="64"/>
        <end position="74"/>
    </location>
</feature>
<accession>A0A074XI19</accession>
<dbReference type="Proteomes" id="UP000027730">
    <property type="component" value="Unassembled WGS sequence"/>
</dbReference>
<dbReference type="GeneID" id="25413404"/>
<dbReference type="AlphaFoldDB" id="A0A074XI19"/>
<reference evidence="2 3" key="1">
    <citation type="journal article" date="2014" name="BMC Genomics">
        <title>Genome sequencing of four Aureobasidium pullulans varieties: biotechnological potential, stress tolerance, and description of new species.</title>
        <authorList>
            <person name="Gostin Ar C."/>
            <person name="Ohm R.A."/>
            <person name="Kogej T."/>
            <person name="Sonjak S."/>
            <person name="Turk M."/>
            <person name="Zajc J."/>
            <person name="Zalar P."/>
            <person name="Grube M."/>
            <person name="Sun H."/>
            <person name="Han J."/>
            <person name="Sharma A."/>
            <person name="Chiniquy J."/>
            <person name="Ngan C.Y."/>
            <person name="Lipzen A."/>
            <person name="Barry K."/>
            <person name="Grigoriev I.V."/>
            <person name="Gunde-Cimerman N."/>
        </authorList>
    </citation>
    <scope>NUCLEOTIDE SEQUENCE [LARGE SCALE GENOMIC DNA]</scope>
    <source>
        <strain evidence="2 3">CBS 147.97</strain>
    </source>
</reference>
<sequence>MAPSESDTPAKPTHQATTNMISDGADAGAQVDAKAGSTSDAEWSTLTIGEKIAAINARNKAFADARKAKPESKTTAEPGPIDENDRGTFKMLDERMAALKLQVEALKKDSSEMRDDAGKPDDSGDQV</sequence>
<evidence type="ECO:0000313" key="2">
    <source>
        <dbReference type="EMBL" id="KEQ74226.1"/>
    </source>
</evidence>
<feature type="region of interest" description="Disordered" evidence="1">
    <location>
        <begin position="105"/>
        <end position="127"/>
    </location>
</feature>
<name>A0A074XI19_9PEZI</name>
<dbReference type="EMBL" id="KL584707">
    <property type="protein sequence ID" value="KEQ74226.1"/>
    <property type="molecule type" value="Genomic_DNA"/>
</dbReference>